<dbReference type="Proteomes" id="UP001597094">
    <property type="component" value="Unassembled WGS sequence"/>
</dbReference>
<protein>
    <recommendedName>
        <fullName evidence="4">GOLD domain-containing protein</fullName>
    </recommendedName>
</protein>
<comment type="caution">
    <text evidence="2">The sequence shown here is derived from an EMBL/GenBank/DDBJ whole genome shotgun (WGS) entry which is preliminary data.</text>
</comment>
<evidence type="ECO:0000256" key="1">
    <source>
        <dbReference type="SAM" id="SignalP"/>
    </source>
</evidence>
<keyword evidence="3" id="KW-1185">Reference proteome</keyword>
<name>A0ABW3SU27_9BACT</name>
<evidence type="ECO:0000313" key="3">
    <source>
        <dbReference type="Proteomes" id="UP001597094"/>
    </source>
</evidence>
<feature type="chain" id="PRO_5045379225" description="GOLD domain-containing protein" evidence="1">
    <location>
        <begin position="20"/>
        <end position="135"/>
    </location>
</feature>
<keyword evidence="1" id="KW-0732">Signal</keyword>
<evidence type="ECO:0008006" key="4">
    <source>
        <dbReference type="Google" id="ProtNLM"/>
    </source>
</evidence>
<dbReference type="EMBL" id="JBHTLD010000196">
    <property type="protein sequence ID" value="MFD1187967.1"/>
    <property type="molecule type" value="Genomic_DNA"/>
</dbReference>
<proteinExistence type="predicted"/>
<feature type="signal peptide" evidence="1">
    <location>
        <begin position="1"/>
        <end position="19"/>
    </location>
</feature>
<organism evidence="2 3">
    <name type="scientific">Pontibacter rugosus</name>
    <dbReference type="NCBI Taxonomy" id="1745966"/>
    <lineage>
        <taxon>Bacteria</taxon>
        <taxon>Pseudomonadati</taxon>
        <taxon>Bacteroidota</taxon>
        <taxon>Cytophagia</taxon>
        <taxon>Cytophagales</taxon>
        <taxon>Hymenobacteraceae</taxon>
        <taxon>Pontibacter</taxon>
    </lineage>
</organism>
<dbReference type="RefSeq" id="WP_377530647.1">
    <property type="nucleotide sequence ID" value="NZ_JBHTLD010000196.1"/>
</dbReference>
<accession>A0ABW3SU27</accession>
<gene>
    <name evidence="2" type="ORF">ACFQ2O_17275</name>
</gene>
<sequence length="135" mass="14980">MIRLLAIFALFLFCGFSCSKDEEDVSPLEKDPAPVTMVEMPETAVVGQTVTANIYFVVNNSCGNFGSFDVSTDQMTYTIKVFPKYVGETCAMYLPTRQVNYSFKPEKPGIYILKFQAAGENQYITKTLVVIKAGS</sequence>
<evidence type="ECO:0000313" key="2">
    <source>
        <dbReference type="EMBL" id="MFD1187967.1"/>
    </source>
</evidence>
<reference evidence="3" key="1">
    <citation type="journal article" date="2019" name="Int. J. Syst. Evol. Microbiol.">
        <title>The Global Catalogue of Microorganisms (GCM) 10K type strain sequencing project: providing services to taxonomists for standard genome sequencing and annotation.</title>
        <authorList>
            <consortium name="The Broad Institute Genomics Platform"/>
            <consortium name="The Broad Institute Genome Sequencing Center for Infectious Disease"/>
            <person name="Wu L."/>
            <person name="Ma J."/>
        </authorList>
    </citation>
    <scope>NUCLEOTIDE SEQUENCE [LARGE SCALE GENOMIC DNA]</scope>
    <source>
        <strain evidence="3">JCM 31319</strain>
    </source>
</reference>